<dbReference type="Pfam" id="PF00698">
    <property type="entry name" value="Acyl_transf_1"/>
    <property type="match status" value="3"/>
</dbReference>
<evidence type="ECO:0000259" key="13">
    <source>
        <dbReference type="PROSITE" id="PS52019"/>
    </source>
</evidence>
<keyword evidence="6" id="KW-0045">Antibiotic biosynthesis</keyword>
<evidence type="ECO:0000256" key="3">
    <source>
        <dbReference type="ARBA" id="ARBA00022450"/>
    </source>
</evidence>
<feature type="active site" description="Proton donor; for dehydratase activity" evidence="9">
    <location>
        <position position="1111"/>
    </location>
</feature>
<dbReference type="GO" id="GO:0004315">
    <property type="term" value="F:3-oxoacyl-[acyl-carrier-protein] synthase activity"/>
    <property type="evidence" value="ECO:0007669"/>
    <property type="project" value="InterPro"/>
</dbReference>
<dbReference type="Proteomes" id="UP000677413">
    <property type="component" value="Unassembled WGS sequence"/>
</dbReference>
<dbReference type="CDD" id="cd08956">
    <property type="entry name" value="KR_3_FAS_SDR_x"/>
    <property type="match status" value="3"/>
</dbReference>
<feature type="active site" description="Proton acceptor; for dehydratase activity" evidence="9">
    <location>
        <position position="944"/>
    </location>
</feature>
<dbReference type="SMART" id="SM00822">
    <property type="entry name" value="PKS_KR"/>
    <property type="match status" value="3"/>
</dbReference>
<dbReference type="InterPro" id="IPR020841">
    <property type="entry name" value="PKS_Beta-ketoAc_synthase_dom"/>
</dbReference>
<dbReference type="SUPFAM" id="SSF53474">
    <property type="entry name" value="alpha/beta-Hydrolases"/>
    <property type="match status" value="1"/>
</dbReference>
<comment type="pathway">
    <text evidence="2">Antibiotic biosynthesis.</text>
</comment>
<dbReference type="FunFam" id="1.10.1200.10:FF:000007">
    <property type="entry name" value="Probable polyketide synthase pks17"/>
    <property type="match status" value="2"/>
</dbReference>
<dbReference type="Gene3D" id="3.40.50.720">
    <property type="entry name" value="NAD(P)-binding Rossmann-like Domain"/>
    <property type="match status" value="3"/>
</dbReference>
<dbReference type="SUPFAM" id="SSF52151">
    <property type="entry name" value="FabD/lysophospholipase-like"/>
    <property type="match status" value="3"/>
</dbReference>
<dbReference type="SMART" id="SM00825">
    <property type="entry name" value="PKS_KS"/>
    <property type="match status" value="3"/>
</dbReference>
<name>A0A941B8V2_9ACTN</name>
<dbReference type="PANTHER" id="PTHR43775">
    <property type="entry name" value="FATTY ACID SYNTHASE"/>
    <property type="match status" value="1"/>
</dbReference>
<comment type="cofactor">
    <cofactor evidence="1">
        <name>pantetheine 4'-phosphate</name>
        <dbReference type="ChEBI" id="CHEBI:47942"/>
    </cofactor>
</comment>
<feature type="domain" description="Carrier" evidence="11">
    <location>
        <begin position="5160"/>
        <end position="5235"/>
    </location>
</feature>
<dbReference type="InterPro" id="IPR050091">
    <property type="entry name" value="PKS_NRPS_Biosynth_Enz"/>
</dbReference>
<dbReference type="InterPro" id="IPR049900">
    <property type="entry name" value="PKS_mFAS_DH"/>
</dbReference>
<feature type="domain" description="PKS/mFAS DH" evidence="13">
    <location>
        <begin position="4427"/>
        <end position="4699"/>
    </location>
</feature>
<dbReference type="InterPro" id="IPR001031">
    <property type="entry name" value="Thioesterase"/>
</dbReference>
<dbReference type="Pfam" id="PF00550">
    <property type="entry name" value="PP-binding"/>
    <property type="match status" value="3"/>
</dbReference>
<dbReference type="InterPro" id="IPR013968">
    <property type="entry name" value="PKS_KR"/>
</dbReference>
<feature type="region of interest" description="N-terminal hotdog fold" evidence="9">
    <location>
        <begin position="912"/>
        <end position="1035"/>
    </location>
</feature>
<feature type="region of interest" description="C-terminal hotdog fold" evidence="9">
    <location>
        <begin position="4564"/>
        <end position="4699"/>
    </location>
</feature>
<feature type="region of interest" description="Disordered" evidence="10">
    <location>
        <begin position="2749"/>
        <end position="2795"/>
    </location>
</feature>
<dbReference type="InterPro" id="IPR009081">
    <property type="entry name" value="PP-bd_ACP"/>
</dbReference>
<dbReference type="CDD" id="cd00833">
    <property type="entry name" value="PKS"/>
    <property type="match status" value="3"/>
</dbReference>
<evidence type="ECO:0000256" key="1">
    <source>
        <dbReference type="ARBA" id="ARBA00001957"/>
    </source>
</evidence>
<dbReference type="EMBL" id="JAGPYQ010000001">
    <property type="protein sequence ID" value="MBQ0852011.1"/>
    <property type="molecule type" value="Genomic_DNA"/>
</dbReference>
<evidence type="ECO:0000256" key="4">
    <source>
        <dbReference type="ARBA" id="ARBA00022553"/>
    </source>
</evidence>
<dbReference type="SUPFAM" id="SSF47336">
    <property type="entry name" value="ACP-like"/>
    <property type="match status" value="2"/>
</dbReference>
<dbReference type="InterPro" id="IPR014043">
    <property type="entry name" value="Acyl_transferase_dom"/>
</dbReference>
<dbReference type="InterPro" id="IPR057326">
    <property type="entry name" value="KR_dom"/>
</dbReference>
<accession>A0A941B8V2</accession>
<dbReference type="Gene3D" id="3.30.70.3290">
    <property type="match status" value="3"/>
</dbReference>
<dbReference type="InterPro" id="IPR001227">
    <property type="entry name" value="Ac_transferase_dom_sf"/>
</dbReference>
<feature type="domain" description="Ketosynthase family 3 (KS3)" evidence="12">
    <location>
        <begin position="34"/>
        <end position="447"/>
    </location>
</feature>
<dbReference type="Pfam" id="PF00975">
    <property type="entry name" value="Thioesterase"/>
    <property type="match status" value="1"/>
</dbReference>
<protein>
    <submittedName>
        <fullName evidence="14">SDR family NAD(P)-dependent oxidoreductase</fullName>
    </submittedName>
</protein>
<dbReference type="FunFam" id="3.40.366.10:FF:000002">
    <property type="entry name" value="Probable polyketide synthase 2"/>
    <property type="match status" value="3"/>
</dbReference>
<dbReference type="InterPro" id="IPR020802">
    <property type="entry name" value="TesA-like"/>
</dbReference>
<dbReference type="SMART" id="SM00826">
    <property type="entry name" value="PKS_DH"/>
    <property type="match status" value="3"/>
</dbReference>
<dbReference type="GO" id="GO:0004312">
    <property type="term" value="F:fatty acid synthase activity"/>
    <property type="evidence" value="ECO:0007669"/>
    <property type="project" value="TreeGrafter"/>
</dbReference>
<evidence type="ECO:0000256" key="6">
    <source>
        <dbReference type="ARBA" id="ARBA00023194"/>
    </source>
</evidence>
<dbReference type="InterPro" id="IPR014030">
    <property type="entry name" value="Ketoacyl_synth_N"/>
</dbReference>
<keyword evidence="3" id="KW-0596">Phosphopantetheine</keyword>
<feature type="region of interest" description="C-terminal hotdog fold" evidence="9">
    <location>
        <begin position="2807"/>
        <end position="2954"/>
    </location>
</feature>
<evidence type="ECO:0000256" key="10">
    <source>
        <dbReference type="SAM" id="MobiDB-lite"/>
    </source>
</evidence>
<evidence type="ECO:0000256" key="2">
    <source>
        <dbReference type="ARBA" id="ARBA00004792"/>
    </source>
</evidence>
<feature type="region of interest" description="C-terminal hotdog fold" evidence="9">
    <location>
        <begin position="1047"/>
        <end position="1189"/>
    </location>
</feature>
<keyword evidence="5" id="KW-0808">Transferase</keyword>
<evidence type="ECO:0000259" key="12">
    <source>
        <dbReference type="PROSITE" id="PS52004"/>
    </source>
</evidence>
<dbReference type="Gene3D" id="3.10.129.110">
    <property type="entry name" value="Polyketide synthase dehydratase"/>
    <property type="match status" value="3"/>
</dbReference>
<dbReference type="Pfam" id="PF16197">
    <property type="entry name" value="KAsynt_C_assoc"/>
    <property type="match status" value="3"/>
</dbReference>
<dbReference type="PANTHER" id="PTHR43775:SF51">
    <property type="entry name" value="INACTIVE PHENOLPHTHIOCEROL SYNTHESIS POLYKETIDE SYNTHASE TYPE I PKS1-RELATED"/>
    <property type="match status" value="1"/>
</dbReference>
<dbReference type="SUPFAM" id="SSF51735">
    <property type="entry name" value="NAD(P)-binding Rossmann-fold domains"/>
    <property type="match status" value="6"/>
</dbReference>
<dbReference type="PROSITE" id="PS50075">
    <property type="entry name" value="CARRIER"/>
    <property type="match status" value="3"/>
</dbReference>
<feature type="region of interest" description="N-terminal hotdog fold" evidence="9">
    <location>
        <begin position="4427"/>
        <end position="4552"/>
    </location>
</feature>
<dbReference type="InterPro" id="IPR018201">
    <property type="entry name" value="Ketoacyl_synth_AS"/>
</dbReference>
<dbReference type="InterPro" id="IPR006162">
    <property type="entry name" value="Ppantetheine_attach_site"/>
</dbReference>
<feature type="active site" description="Proton acceptor; for dehydratase activity" evidence="9">
    <location>
        <position position="2682"/>
    </location>
</feature>
<dbReference type="InterPro" id="IPR020807">
    <property type="entry name" value="PKS_DH"/>
</dbReference>
<dbReference type="Gene3D" id="3.40.50.1820">
    <property type="entry name" value="alpha/beta hydrolase"/>
    <property type="match status" value="1"/>
</dbReference>
<dbReference type="InterPro" id="IPR049551">
    <property type="entry name" value="PKS_DH_C"/>
</dbReference>
<evidence type="ECO:0000256" key="8">
    <source>
        <dbReference type="ARBA" id="ARBA00023315"/>
    </source>
</evidence>
<dbReference type="InterPro" id="IPR016036">
    <property type="entry name" value="Malonyl_transacylase_ACP-bd"/>
</dbReference>
<evidence type="ECO:0000259" key="11">
    <source>
        <dbReference type="PROSITE" id="PS50075"/>
    </source>
</evidence>
<dbReference type="InterPro" id="IPR042104">
    <property type="entry name" value="PKS_dehydratase_sf"/>
</dbReference>
<dbReference type="InterPro" id="IPR020806">
    <property type="entry name" value="PKS_PP-bd"/>
</dbReference>
<dbReference type="PROSITE" id="PS52019">
    <property type="entry name" value="PKS_MFAS_DH"/>
    <property type="match status" value="3"/>
</dbReference>
<dbReference type="Gene3D" id="1.10.1200.10">
    <property type="entry name" value="ACP-like"/>
    <property type="match status" value="3"/>
</dbReference>
<evidence type="ECO:0000256" key="5">
    <source>
        <dbReference type="ARBA" id="ARBA00022679"/>
    </source>
</evidence>
<feature type="region of interest" description="Disordered" evidence="10">
    <location>
        <begin position="3950"/>
        <end position="3975"/>
    </location>
</feature>
<dbReference type="InterPro" id="IPR016039">
    <property type="entry name" value="Thiolase-like"/>
</dbReference>
<feature type="active site" description="Proton donor; for dehydratase activity" evidence="9">
    <location>
        <position position="4623"/>
    </location>
</feature>
<sequence>MPNSDEKLLQALRTSLKETERLRAQHRRLTSDLREPIAIVAMACRYPGGVQSPEDLWTLVTEEAEGLSGFPVDRGWDLAGLFDLEPGRPGKSYVDRGGFLHDAAGFDPGFFGISPNEAWLMDPQQRLLLEVSWEALERAGIDPSSLRGSSTGVFAGMMYHDYAYNSSTGSVASGRISYTLGLEGPAVTVDTACSSSLVALHLAVQALRSGECSLALVGGVAVMATPDVFVEFSRQRGLAPDGRAKSFAAGADGTSWGEGAGMLLVERLSDARANGHPVLAVVRGSAVNQDGASNGLTAPNGPSQRRVIRQALANARVSSDQVDAVEAHGTGTTLGDPIEAQALLATYGQDRPEGRPLWLGSIKSNIGHTQAAAGVAGIIKMVKAMEHGVLPRTLHVDEPTPHVDWASGDVELLTEAREWPEAEGRPRRAGVSSFGISGTNAHVIVEAAPPVEAEPGGEPGAPLEVVPWPISARGEAGVRAQAERLAAFVRAEGHLAPQHIGFSLATSRAHLEHRAVVTGRDRDELLSRLDELAGGVPGRGVVRGVTSSGRTAFLFSGQGSQRVGMGRELYGSFPVFAAAFDEVCAALDLHFDRPVREVVWSEPGLLGQTVFAQAGLFAVEVALFRLLESWGVRPDFLAGHSIGELAAAHVAGVFSLGDAARLVAARGRLMQALPSGGAMAAIQASEDEVAALLDDGEVAIAAVNGPTSVVVSGTDAQVATVEAHFSELGRKTSRLRVSHAFHSPLMDPMLDAFREVAEGITYSAPAIPIVSNVTGGPAEDLDSADYWVRHVRETVRFADGIQVLRDEGVTRFLELGPDGVLTAMAQACLEDSDDTVAVPTLVAQRPETATLLTAFGTLYANGGPVNWEALFDNRGAVRVDLPTYAFQRDRFWLLDASATGDATSLGLRPVDHPLLGAVTGLPGSGVLVLTGRLSTDSHPWLSDHRMLGGVVVPGTALLELAIHAGDHADCPVVEELTLQAPLVLPEYGGVAVQAVVEAPDETGRRVIGVYSQADATDQVWVRHATGVLGDEAGEPSADLEAWPPPGATAVPVDGAYEELAAVGYDYGPLFQGLRAVWRRGDELFADIALPQDEEHALEEAAAFGMHPALLDAVLHTSLVTRDDHAGNEMVLPFAWTGVRLFASGASAVRARLTPTGSDGLALRLTDDAGSPVLTVDSLVSRPLSAGQLTAVAPTPHDSLYRVAWTPAPAAIPSLTVSGSAPEVSWALWDDLVDTSEVPDVVVLPVTGGDGDGGADGGEVRAAVLRTVEVVQAWLAGSRFAGSRLAVVTSRAVALDGEDIADLAGAAVWGLMRSAQSEEPGRILLVDTDTGTPADLARVIGDATALDEPQMVIRDGGVHVPRLARVSPPEDLADRNGEATATPVFSSDTGAVLVTGAFGALGSLVARHLVVEHGVRRLVLVGRRGAQAPGGPELCAELTGLGAEVEAVACDVSDRDAVAALVAGRVLSGVVHVAGVLDDGVVSSLTPDRVDAVLRPKVDAAWHLHELTRHLDLSAFVLFSSAAGVLGAPGQGNYAAANAYVDALAVHRRASGLPAQSLAWGPWATDAEGMAGGLAGSDVQRMARSGVEGLSADQGLALFDTAVRTPEPLLVPIGLATNELAGAGDELPHILRGLVPGRRRRTAAAGTHEAVALRRRLTALPEGERRPALLETIRAQTAHVLGFTGPQDVDGGRAFRDLGIDSLSAVELRNRLNRATGLRLPATLVFDYPTPLVLSDHLLGEILGSEPSTGPALALRTPVDDEPIAIVGMACRYPGGVVSPDDLWQLVADGVDGVSGLPTERGWDLAGLFDPEPGRPGKSYVDRGGFLHDAAGFDPGFFGISPNEAWLMDPQQRLLLEVSWEALERAGIDPSSLRGSSTGVFAGMMYHDYAYNSSTGSVASGRISYTLGLEGPAVTVDTACSSSLVALHLAVQALRSGECALALAGGVAVMATPETFVEFSRQRGLAPDGRAKSFAAAADGTSWGEGAGMLLVERLSDARANGHPVLAVVRGTAVNQDGASNGLTAPNGPSQRRVIRQALATAGLSTADVDAVEAHGTGTTLGDPIEAQALLATYGQDRPEGSPLWLGSIKSNIGHTQAAAGVAGIIKMVKAMDHGVLPRTLHVDAPTPEVDWASGDVELLTEAREWTQNGRPRRAGISSFGISGTNAHVIIEAAPAEAPALTPASAPVGTNCQDRPAPAPVEWILSGKSADALRAQAEKLRAYVEDRPELLPLDVGLSLATSRTAWEHRAVVVADDRTSGLRGLAAIASDEPRSGVVQGAVSAGRTAFLFSGQGAQRVGMGRELYESFPAFATAFDEVCAALDLHFDRPVREVVWSEPELLGQTVFAQAGLFAVEVALFRLLESWGVRPDYLAGHSIGELAAAHVAGVFSLGDAARLVAARGRLMQALPSGGAMAAVQASEDEVTALLDDGEVAIAAVNGPTSVVVSGTDAQVATVEAHFSELGRKTSRLRVSHAFHSPLMDPMLDAFREVAENVTYSPPAIPIVSNVTGGPAEDLDSADYWVRHVRETVRFADGVTHLRSAGVTRFVELGPDAVLAALVQGQVTDEAVDDTVEVVVPVLRRDRSEERELRAAVGLLHAHGVPVDWQTVFAGRGARLVELPTYAFQRQDYWLDTPTGGGDVAGLGQTAAEHPFLRAAVASPEDDGVVLTGRVSTGTLPWLADHEVFGALLLPGTAFVELAVRAGDQVGCDVLQQLTLEAPLVLPAHGGVDVQVTVGALDDDGARRVGVYARPDDASPDVPWTRHASGLLSTDGSPVGSSNGSLNGSSGGSPGGAAFEDDLAVWPPENASALDLTSGYETLADRGFGYGPAFQGLRAAWRRGDDLFAEIALPEHDRAEAAEYGIHPALLDAALHAILLDGGSDEGDDGGVGEGRGAVLPFEWSGVRLHAAGAPVARVRVRRAGAAGVSLLVTDETGQAVLSVDSLVSRPVEPGQLSVPGAQDGPDDSLFTVAWSTLPTGEPAAMPTAAVLGTDRCGLPQDVPAYADLAALAQEQVPDVVVWACPSVVDDVPAGVRAVAHETLRVVQEWLADERLEAARLVVVTRGAAVTADGERPGDLAAAAVRGLIRTARTEHPDRFVLVDLDPHPDPHPRAHLDLEAGSGAVPSPAALAVHGEPELAVRGTEVRVPRLVRTAGGADRTVGGTDTLTFDPAGTVLITGGTGGLGSLVARHLVREHGVRHLLLTSRRGIDAPGARELRTELAGLGAEVTVAACDVGDRDAVAALLAGVEHPLTGIVHTAGVLDDGVLTSLTPDRLDTVLTPKAHAAWYLHELTRHMDLSAFVLFSSVAGTLGGAGQAGYAMANAFQDALAAHRHALGLPSVSLAWGPWAGVEGMAGTLADADTERLRRSGTPPLTVAEGLALFDRALSAGTAELVPVRLDLGVLRSFAASGAVPPVLHGLVKPPARRAARSGGAASLRRRLDALPEAERDRALLDLVRTHVAAVLGHEDARSIEPARAFTELGFSSLSAVELRNLLGAATGLRLPATLVFDHPSSDAVARHLMGELLGAGETAAPVRAQARVDEPIAIVGMACRFPGGVASPDDLWRLVADGVDAVAEFPRDRGWDVDGLYDPEPGKPGKCIAREGGFLYDAADFDAEFFGISPREALETDPQHRLLLETSWEAFESAGIAPGSLRGSATGVFAGVMYHDYGGGASGGSVASGRVSYTLGLEGPAVTVDTACSSSLVALHLAAQALRTGECTLALAGGVTVMATSGTFVEFSRQRGLAADGRSKSFAASADGTGWGEGVGMLLVERLSDARANGHPVLAIVRGTATNQDGASNGLTAPNGPSQRRVIRQALANAGLGTADVDAVEAHGTGTRLGDPIEAQALLATYGQDRPQDSPLWLGSVKSNLGHTQAAAGVAGIIKMVQAMRHGVMPRTLHVDEPTPHVDWSAGRVELLTKAREWPRNGRPRRSAVSSFGISGTNAHVILEQPPAPNGTDDTSAPADRPRTGTLPWVVTGRSAEAVRAQAERLAAFVRADDTVGIADVGLSLATTRTAFDHRAVVLAADRATALEGLDALATGAAHPGVLHGSGRGGAAPVFVFPGQGSQWVGMAVELLDSSSVFVARMEECAGALGAFVEWDLLGVLRGDGGLLERVDVVQPVLWAVMVSLAEVWRGFGVEPAAVVGHSQGEIAAACVAGALSLEDGARVVAVRSRIIAEDLAGQGGMLSVGLSAQAVGEVLAGWEGRVELAVVNGPASVVVSGEVGALRELRAMLEGRGVRVRLIPVDYASHSMFVEGLRDRILAELEGLSPRSSRVAFCSTVTGGLLDTVALDAGYWYANLRQTVRFEQATRALLDDGFTAFVESSPHPGLLVGLGETMESAGVSGVTAGSLRRGEGGTERFLTSLAEVFTGGVDVDWHTAFDGHGAGRAELPTYAFQRRRYWADQSAGAGDVTSLGLDAPGHPLLGAVVPSVAPGADGVTLTGRLSVGTQPWLGDHAVSGVTLFPGTGFVELAVRAGDQVGCGRVEELALEAPLVLPADGGVSVQVVVGASDGPDGGRPVTIHTRADTDGPWTRHALGTLAPAGTATDPGLEQWPPPGATEIDVTGLYDALADVGLEYGPVFRGLRAAWRRGEEVFAEVALPEQVEGDGFGLHPALLDAGLHAVALSGAVGDGVVLPFAWSGVELFASGATALRVRVTPTGSAVVSIQAADTAGNPIVAVESLALREMTPAQLSAAAGSPFHESLFRLEWTPLPAPRAGRTPDWIAWDDLRAETPVPELVVLPATGVAAGAEPARKAVHQVLDAVRSWLAADRFAGARLVVVTSGAVCVDGEDVTDLAGSAVWGLVRSAQSEDPGRIVLADLTDPSAVTSVLPALASSDEPQVALRDGVLRAARLAKVPAEPAELALPAVEFTEFTGEGPVLVTGALGALGVVVTRHLVAERGVRNLLLVGRRGEATPGAAELCAELSGLGARVEVAACDVGDRDALAGLLADRDLSAVVHAAGVLDDGTISSLTPESVDTVFRPKADAAWYLHELTRHMDLSAFVLFSSAAGVLGTPGQGNYAAANAFLDALAAHRRAHDLPARSLAWGLWGASDSGMAGRLDDNDRQRVGRSGVEALSAEEGLGLLDTAARLDAAALVPIRLNLRALATAGDDLPPLLRDLIPRFRRTATAGRADSGALRARLAGLSEDERAQELRTLVLTCAAGVLGHSGPEAVDPDRDFLEAGFDSLTAMELRNGLNAATGLRLPAMAVFDSKNPAELARHVQQRLAADLDGPAAVTDGEPTADTDGDTLSDLFRAAVRAGNVTQGFVLLGAVADIRPRFTGIADLPSPPRPVVLADGPIRPRLICVSTPMAVGGVHQHARLVTHLHGTRHVTALPLPGFAAGESLPRSLDAVTEVIADSVAQAAEGDPYVLLGYSSGGLVAHAVASHLEAADAGPEGIVLLDSFQVRDEAMTVGQESLALNLLEMEPTFGRFGSARLSAMGLYANLLLDFTPGALRAPVLFVQAAESFITGPGGEPGGDRWLAAPWNATQTLRTAPGDHFSLVQEDAETTARIVDEWIASMR</sequence>
<evidence type="ECO:0000313" key="14">
    <source>
        <dbReference type="EMBL" id="MBQ0852011.1"/>
    </source>
</evidence>
<dbReference type="Pfam" id="PF14765">
    <property type="entry name" value="PS-DH"/>
    <property type="match status" value="3"/>
</dbReference>
<dbReference type="InterPro" id="IPR015083">
    <property type="entry name" value="NorB/c/GfsB-D-like_docking"/>
</dbReference>
<dbReference type="RefSeq" id="WP_210887523.1">
    <property type="nucleotide sequence ID" value="NZ_JAGPYQ010000001.1"/>
</dbReference>
<dbReference type="Pfam" id="PF22953">
    <property type="entry name" value="SpnB_Rossmann"/>
    <property type="match status" value="3"/>
</dbReference>
<dbReference type="InterPro" id="IPR036291">
    <property type="entry name" value="NAD(P)-bd_dom_sf"/>
</dbReference>
<dbReference type="SMART" id="SM00827">
    <property type="entry name" value="PKS_AT"/>
    <property type="match status" value="3"/>
</dbReference>
<dbReference type="Pfam" id="PF08659">
    <property type="entry name" value="KR"/>
    <property type="match status" value="3"/>
</dbReference>
<dbReference type="SUPFAM" id="SSF53901">
    <property type="entry name" value="Thiolase-like"/>
    <property type="match status" value="3"/>
</dbReference>
<reference evidence="14 15" key="1">
    <citation type="submission" date="2021-04" db="EMBL/GenBank/DDBJ databases">
        <authorList>
            <person name="Tang X."/>
            <person name="Zhou X."/>
            <person name="Chen X."/>
            <person name="Cernava T."/>
            <person name="Zhang C."/>
        </authorList>
    </citation>
    <scope>NUCLEOTIDE SEQUENCE [LARGE SCALE GENOMIC DNA]</scope>
    <source>
        <strain evidence="14 15">BH-SS-21</strain>
    </source>
</reference>
<gene>
    <name evidence="14" type="ORF">J8N05_28030</name>
</gene>
<dbReference type="InterPro" id="IPR036736">
    <property type="entry name" value="ACP-like_sf"/>
</dbReference>
<dbReference type="Pfam" id="PF00109">
    <property type="entry name" value="ketoacyl-synt"/>
    <property type="match status" value="3"/>
</dbReference>
<keyword evidence="8" id="KW-0012">Acyltransferase</keyword>
<dbReference type="Gene3D" id="3.40.366.10">
    <property type="entry name" value="Malonyl-Coenzyme A Acyl Carrier Protein, domain 2"/>
    <property type="match status" value="3"/>
</dbReference>
<dbReference type="InterPro" id="IPR016035">
    <property type="entry name" value="Acyl_Trfase/lysoPLipase"/>
</dbReference>
<dbReference type="GO" id="GO:0033068">
    <property type="term" value="P:macrolide biosynthetic process"/>
    <property type="evidence" value="ECO:0007669"/>
    <property type="project" value="UniProtKB-ARBA"/>
</dbReference>
<feature type="active site" description="Proton donor; for dehydratase activity" evidence="9">
    <location>
        <position position="2868"/>
    </location>
</feature>
<feature type="active site" description="Proton acceptor; for dehydratase activity" evidence="9">
    <location>
        <position position="4461"/>
    </location>
</feature>
<dbReference type="InterPro" id="IPR014031">
    <property type="entry name" value="Ketoacyl_synth_C"/>
</dbReference>
<dbReference type="PROSITE" id="PS00012">
    <property type="entry name" value="PHOSPHOPANTETHEINE"/>
    <property type="match status" value="3"/>
</dbReference>
<keyword evidence="15" id="KW-1185">Reference proteome</keyword>
<dbReference type="InterPro" id="IPR049552">
    <property type="entry name" value="PKS_DH_N"/>
</dbReference>
<dbReference type="SMART" id="SM01294">
    <property type="entry name" value="PKS_PP_betabranch"/>
    <property type="match status" value="1"/>
</dbReference>
<feature type="domain" description="Carrier" evidence="11">
    <location>
        <begin position="1666"/>
        <end position="1741"/>
    </location>
</feature>
<keyword evidence="7" id="KW-0511">Multifunctional enzyme</keyword>
<organism evidence="14 15">
    <name type="scientific">Streptomyces liliiviolaceus</name>
    <dbReference type="NCBI Taxonomy" id="2823109"/>
    <lineage>
        <taxon>Bacteria</taxon>
        <taxon>Bacillati</taxon>
        <taxon>Actinomycetota</taxon>
        <taxon>Actinomycetes</taxon>
        <taxon>Kitasatosporales</taxon>
        <taxon>Streptomycetaceae</taxon>
        <taxon>Streptomyces</taxon>
    </lineage>
</organism>
<feature type="compositionally biased region" description="Low complexity" evidence="10">
    <location>
        <begin position="2772"/>
        <end position="2784"/>
    </location>
</feature>
<dbReference type="GO" id="GO:0031177">
    <property type="term" value="F:phosphopantetheine binding"/>
    <property type="evidence" value="ECO:0007669"/>
    <property type="project" value="InterPro"/>
</dbReference>
<dbReference type="InterPro" id="IPR029058">
    <property type="entry name" value="AB_hydrolase_fold"/>
</dbReference>
<dbReference type="InterPro" id="IPR032821">
    <property type="entry name" value="PKS_assoc"/>
</dbReference>
<dbReference type="PROSITE" id="PS00606">
    <property type="entry name" value="KS3_1"/>
    <property type="match status" value="3"/>
</dbReference>
<dbReference type="InterPro" id="IPR055123">
    <property type="entry name" value="SpnB-like_Rossmann"/>
</dbReference>
<evidence type="ECO:0000256" key="9">
    <source>
        <dbReference type="PROSITE-ProRule" id="PRU01363"/>
    </source>
</evidence>
<dbReference type="GO" id="GO:0006633">
    <property type="term" value="P:fatty acid biosynthetic process"/>
    <property type="evidence" value="ECO:0007669"/>
    <property type="project" value="InterPro"/>
</dbReference>
<comment type="caution">
    <text evidence="14">The sequence shown here is derived from an EMBL/GenBank/DDBJ whole genome shotgun (WGS) entry which is preliminary data.</text>
</comment>
<dbReference type="PROSITE" id="PS52004">
    <property type="entry name" value="KS3_2"/>
    <property type="match status" value="3"/>
</dbReference>
<evidence type="ECO:0000313" key="15">
    <source>
        <dbReference type="Proteomes" id="UP000677413"/>
    </source>
</evidence>
<proteinExistence type="predicted"/>
<dbReference type="Gene3D" id="3.40.47.10">
    <property type="match status" value="3"/>
</dbReference>
<keyword evidence="4" id="KW-0597">Phosphoprotein</keyword>
<dbReference type="Pfam" id="PF21089">
    <property type="entry name" value="PKS_DH_N"/>
    <property type="match status" value="3"/>
</dbReference>
<dbReference type="SUPFAM" id="SSF55048">
    <property type="entry name" value="Probable ACP-binding domain of malonyl-CoA ACP transacylase"/>
    <property type="match status" value="3"/>
</dbReference>
<feature type="domain" description="PKS/mFAS DH" evidence="13">
    <location>
        <begin position="2650"/>
        <end position="2954"/>
    </location>
</feature>
<feature type="domain" description="Ketosynthase family 3 (KS3)" evidence="12">
    <location>
        <begin position="3541"/>
        <end position="3953"/>
    </location>
</feature>
<evidence type="ECO:0000256" key="7">
    <source>
        <dbReference type="ARBA" id="ARBA00023268"/>
    </source>
</evidence>
<feature type="domain" description="Ketosynthase family 3 (KS3)" evidence="12">
    <location>
        <begin position="1760"/>
        <end position="2172"/>
    </location>
</feature>
<feature type="domain" description="Carrier" evidence="11">
    <location>
        <begin position="3449"/>
        <end position="3524"/>
    </location>
</feature>
<dbReference type="SMART" id="SM00823">
    <property type="entry name" value="PKS_PP"/>
    <property type="match status" value="3"/>
</dbReference>
<dbReference type="Pfam" id="PF02801">
    <property type="entry name" value="Ketoacyl-synt_C"/>
    <property type="match status" value="3"/>
</dbReference>
<dbReference type="FunFam" id="3.40.47.10:FF:000019">
    <property type="entry name" value="Polyketide synthase type I"/>
    <property type="match status" value="3"/>
</dbReference>
<feature type="domain" description="PKS/mFAS DH" evidence="13">
    <location>
        <begin position="912"/>
        <end position="1189"/>
    </location>
</feature>
<dbReference type="Pfam" id="PF08990">
    <property type="entry name" value="Docking"/>
    <property type="match status" value="1"/>
</dbReference>
<feature type="region of interest" description="N-terminal hotdog fold" evidence="9">
    <location>
        <begin position="2650"/>
        <end position="2775"/>
    </location>
</feature>
<dbReference type="SMART" id="SM00824">
    <property type="entry name" value="PKS_TE"/>
    <property type="match status" value="1"/>
</dbReference>